<dbReference type="EMBL" id="CP002506">
    <property type="protein sequence ID" value="ADW76345.1"/>
    <property type="molecule type" value="Genomic_DNA"/>
</dbReference>
<comment type="similarity">
    <text evidence="2">Belongs to the binding-protein-dependent transport system permease family. AraH/RbsC subfamily.</text>
</comment>
<comment type="function">
    <text evidence="10">Part of the ABC transporter complex LsrABCD involved in autoinducer 2 (AI-2) import. Probably responsible for the translocation of the substrate across the membrane.</text>
</comment>
<dbReference type="GO" id="GO:0005886">
    <property type="term" value="C:plasma membrane"/>
    <property type="evidence" value="ECO:0007669"/>
    <property type="project" value="UniProtKB-SubCell"/>
</dbReference>
<dbReference type="Proteomes" id="UP000007257">
    <property type="component" value="Plasmid pRAHAQ01"/>
</dbReference>
<feature type="transmembrane region" description="Helical" evidence="12">
    <location>
        <begin position="262"/>
        <end position="281"/>
    </location>
</feature>
<dbReference type="Pfam" id="PF02653">
    <property type="entry name" value="BPD_transp_2"/>
    <property type="match status" value="1"/>
</dbReference>
<evidence type="ECO:0000256" key="11">
    <source>
        <dbReference type="ARBA" id="ARBA00039381"/>
    </source>
</evidence>
<comment type="subunit">
    <text evidence="3">The complex is composed of two ATP-binding proteins (LsrA), two transmembrane proteins (LsrC and LsrD) and a solute-binding protein (LsrB).</text>
</comment>
<dbReference type="KEGG" id="rah:Rahaq_4765"/>
<keyword evidence="6" id="KW-0997">Cell inner membrane</keyword>
<evidence type="ECO:0000256" key="8">
    <source>
        <dbReference type="ARBA" id="ARBA00022989"/>
    </source>
</evidence>
<evidence type="ECO:0000313" key="13">
    <source>
        <dbReference type="EMBL" id="ADW76345.1"/>
    </source>
</evidence>
<evidence type="ECO:0000256" key="2">
    <source>
        <dbReference type="ARBA" id="ARBA00007942"/>
    </source>
</evidence>
<sequence length="340" mass="36374">MNKTLTSRNTPHSAAGENTTMAVTPFFRRLMCWEGFLLLVTLLVFVVNAFASPYFLNIWNLSDATFNFTEKAIIVLPMAMLIIAREIDLSVASTMALSSTIMGFCAQAGLPTPALVGVGLSVGLLCGLINGLLVTRLNLSSIVITIGTMSLFRGITYVLLGDQSLNKYPASFAWFGQGYVWGPLSFEFALFLVLGAVFYFLLHKTNFGRRTYAIGNNPVAAWYSGINVKRHNLTLFVLVGVMSGLAAVLLTSRLGSTRPTLALGWELSVITMAVLGGVSVLGGSGSMTGVIIAAFLMGLLTFGLSLLNVPGIVMSVIVGAMLIVVISLPVLYRKVLARGK</sequence>
<keyword evidence="5" id="KW-1003">Cell membrane</keyword>
<feature type="transmembrane region" description="Helical" evidence="12">
    <location>
        <begin position="36"/>
        <end position="56"/>
    </location>
</feature>
<keyword evidence="8 12" id="KW-1133">Transmembrane helix</keyword>
<keyword evidence="9 12" id="KW-0472">Membrane</keyword>
<geneLocation type="plasmid" evidence="13 14">
    <name>pRAHAQ01</name>
</geneLocation>
<evidence type="ECO:0000256" key="4">
    <source>
        <dbReference type="ARBA" id="ARBA00022448"/>
    </source>
</evidence>
<dbReference type="InterPro" id="IPR001851">
    <property type="entry name" value="ABC_transp_permease"/>
</dbReference>
<feature type="transmembrane region" description="Helical" evidence="12">
    <location>
        <begin position="180"/>
        <end position="202"/>
    </location>
</feature>
<evidence type="ECO:0000256" key="5">
    <source>
        <dbReference type="ARBA" id="ARBA00022475"/>
    </source>
</evidence>
<dbReference type="CDD" id="cd06579">
    <property type="entry name" value="TM_PBP1_transp_AraH_like"/>
    <property type="match status" value="1"/>
</dbReference>
<dbReference type="eggNOG" id="COG1172">
    <property type="taxonomic scope" value="Bacteria"/>
</dbReference>
<reference evidence="14" key="1">
    <citation type="submission" date="2011-01" db="EMBL/GenBank/DDBJ databases">
        <title>Complete sequence of plasmid1 of Rahnella sp. Y9602.</title>
        <authorList>
            <consortium name="US DOE Joint Genome Institute"/>
            <person name="Lucas S."/>
            <person name="Copeland A."/>
            <person name="Lapidus A."/>
            <person name="Cheng J.-F."/>
            <person name="Goodwin L."/>
            <person name="Pitluck S."/>
            <person name="Lu M."/>
            <person name="Detter J.C."/>
            <person name="Han C."/>
            <person name="Tapia R."/>
            <person name="Land M."/>
            <person name="Hauser L."/>
            <person name="Kyrpides N."/>
            <person name="Ivanova N."/>
            <person name="Ovchinnikova G."/>
            <person name="Pagani I."/>
            <person name="Sobecky P.A."/>
            <person name="Martinez R.J."/>
            <person name="Woyke T."/>
        </authorList>
    </citation>
    <scope>NUCLEOTIDE SEQUENCE [LARGE SCALE GENOMIC DNA]</scope>
    <source>
        <strain evidence="14">Y9602</strain>
        <plasmid evidence="14">pRAHAQ01</plasmid>
    </source>
</reference>
<evidence type="ECO:0000256" key="6">
    <source>
        <dbReference type="ARBA" id="ARBA00022519"/>
    </source>
</evidence>
<protein>
    <recommendedName>
        <fullName evidence="11">Autoinducer 2 import system permease protein LsrD</fullName>
    </recommendedName>
</protein>
<proteinExistence type="inferred from homology"/>
<organism evidence="13 14">
    <name type="scientific">Rahnella sp. (strain Y9602)</name>
    <dbReference type="NCBI Taxonomy" id="2703885"/>
    <lineage>
        <taxon>Bacteria</taxon>
        <taxon>Pseudomonadati</taxon>
        <taxon>Pseudomonadota</taxon>
        <taxon>Gammaproteobacteria</taxon>
        <taxon>Enterobacterales</taxon>
        <taxon>Yersiniaceae</taxon>
        <taxon>Rahnella</taxon>
    </lineage>
</organism>
<reference evidence="13 14" key="2">
    <citation type="journal article" date="2012" name="J. Bacteriol.">
        <title>Complete Genome Sequence of Rahnella sp. Strain Y9602, a Gammaproteobacterium Isolate from Metal- and Radionuclide-Contaminated Soil.</title>
        <authorList>
            <person name="Martinez R.J."/>
            <person name="Bruce D."/>
            <person name="Detter C."/>
            <person name="Goodwin L.A."/>
            <person name="Han J."/>
            <person name="Han C.S."/>
            <person name="Held B."/>
            <person name="Land M.L."/>
            <person name="Mikhailova N."/>
            <person name="Nolan M."/>
            <person name="Pennacchio L."/>
            <person name="Pitluck S."/>
            <person name="Tapia R."/>
            <person name="Woyke T."/>
            <person name="Sobecky P.A."/>
        </authorList>
    </citation>
    <scope>NUCLEOTIDE SEQUENCE [LARGE SCALE GENOMIC DNA]</scope>
    <source>
        <strain evidence="13 14">Y9602</strain>
        <plasmid evidence="13 14">pRAHAQ01</plasmid>
    </source>
</reference>
<name>A0A0H3FHW0_RAHSY</name>
<evidence type="ECO:0000256" key="1">
    <source>
        <dbReference type="ARBA" id="ARBA00004429"/>
    </source>
</evidence>
<evidence type="ECO:0000256" key="10">
    <source>
        <dbReference type="ARBA" id="ARBA00025439"/>
    </source>
</evidence>
<gene>
    <name evidence="13" type="ordered locus">Rahaq_4765</name>
</gene>
<dbReference type="PANTHER" id="PTHR32196">
    <property type="entry name" value="ABC TRANSPORTER PERMEASE PROTEIN YPHD-RELATED-RELATED"/>
    <property type="match status" value="1"/>
</dbReference>
<comment type="subcellular location">
    <subcellularLocation>
        <location evidence="1">Cell inner membrane</location>
        <topology evidence="1">Multi-pass membrane protein</topology>
    </subcellularLocation>
</comment>
<dbReference type="PANTHER" id="PTHR32196:SF71">
    <property type="entry name" value="AUTOINDUCER 2 IMPORT SYSTEM PERMEASE PROTEIN LSRD"/>
    <property type="match status" value="1"/>
</dbReference>
<feature type="transmembrane region" description="Helical" evidence="12">
    <location>
        <begin position="116"/>
        <end position="135"/>
    </location>
</feature>
<feature type="transmembrane region" description="Helical" evidence="12">
    <location>
        <begin position="142"/>
        <end position="160"/>
    </location>
</feature>
<keyword evidence="7 12" id="KW-0812">Transmembrane</keyword>
<evidence type="ECO:0000256" key="9">
    <source>
        <dbReference type="ARBA" id="ARBA00023136"/>
    </source>
</evidence>
<evidence type="ECO:0000256" key="7">
    <source>
        <dbReference type="ARBA" id="ARBA00022692"/>
    </source>
</evidence>
<feature type="transmembrane region" description="Helical" evidence="12">
    <location>
        <begin position="288"/>
        <end position="306"/>
    </location>
</feature>
<dbReference type="HOGENOM" id="CLU_028880_0_0_6"/>
<evidence type="ECO:0000313" key="14">
    <source>
        <dbReference type="Proteomes" id="UP000007257"/>
    </source>
</evidence>
<feature type="transmembrane region" description="Helical" evidence="12">
    <location>
        <begin position="312"/>
        <end position="332"/>
    </location>
</feature>
<feature type="transmembrane region" description="Helical" evidence="12">
    <location>
        <begin position="233"/>
        <end position="250"/>
    </location>
</feature>
<keyword evidence="13" id="KW-0614">Plasmid</keyword>
<dbReference type="GO" id="GO:0022857">
    <property type="term" value="F:transmembrane transporter activity"/>
    <property type="evidence" value="ECO:0007669"/>
    <property type="project" value="InterPro"/>
</dbReference>
<keyword evidence="4" id="KW-0813">Transport</keyword>
<dbReference type="AlphaFoldDB" id="A0A0H3FHW0"/>
<evidence type="ECO:0000256" key="12">
    <source>
        <dbReference type="SAM" id="Phobius"/>
    </source>
</evidence>
<accession>A0A0H3FHW0</accession>
<evidence type="ECO:0000256" key="3">
    <source>
        <dbReference type="ARBA" id="ARBA00011262"/>
    </source>
</evidence>